<evidence type="ECO:0000313" key="1">
    <source>
        <dbReference type="EMBL" id="MEE4041389.1"/>
    </source>
</evidence>
<sequence>MDIYDIERYEKVHLWIGTNFEPEPDYQKYFELDYDADLDEPSYKVCGFCQDIGVRWYDEDFIGIIPRAEKEVSLDELLKEAPIDSDDLEGVKAECANLSIFKANAMLWYADGGIAVSRPYKASYNGLRYIGIFEGN</sequence>
<keyword evidence="2" id="KW-1185">Reference proteome</keyword>
<name>A0ABU7N8W9_PSEVI</name>
<dbReference type="Pfam" id="PF14112">
    <property type="entry name" value="DUF4284"/>
    <property type="match status" value="1"/>
</dbReference>
<comment type="caution">
    <text evidence="1">The sequence shown here is derived from an EMBL/GenBank/DDBJ whole genome shotgun (WGS) entry which is preliminary data.</text>
</comment>
<dbReference type="Proteomes" id="UP001343600">
    <property type="component" value="Unassembled WGS sequence"/>
</dbReference>
<organism evidence="1 2">
    <name type="scientific">Pseudomonas viridiflava</name>
    <name type="common">Phytomonas viridiflava</name>
    <dbReference type="NCBI Taxonomy" id="33069"/>
    <lineage>
        <taxon>Bacteria</taxon>
        <taxon>Pseudomonadati</taxon>
        <taxon>Pseudomonadota</taxon>
        <taxon>Gammaproteobacteria</taxon>
        <taxon>Pseudomonadales</taxon>
        <taxon>Pseudomonadaceae</taxon>
        <taxon>Pseudomonas</taxon>
    </lineage>
</organism>
<dbReference type="RefSeq" id="WP_330513333.1">
    <property type="nucleotide sequence ID" value="NZ_JAZEIH010000026.1"/>
</dbReference>
<accession>A0ABU7N8W9</accession>
<evidence type="ECO:0000313" key="2">
    <source>
        <dbReference type="Proteomes" id="UP001343600"/>
    </source>
</evidence>
<dbReference type="InterPro" id="IPR025560">
    <property type="entry name" value="Imm22"/>
</dbReference>
<reference evidence="1 2" key="1">
    <citation type="submission" date="2024-01" db="EMBL/GenBank/DDBJ databases">
        <title>Characterization of Pseudomonas viridiflava in Georgia, USA.</title>
        <authorList>
            <person name="Zhao M."/>
            <person name="Dutta B."/>
        </authorList>
    </citation>
    <scope>NUCLEOTIDE SEQUENCE [LARGE SCALE GENOMIC DNA]</scope>
    <source>
        <strain evidence="1 2">21GA0539</strain>
    </source>
</reference>
<gene>
    <name evidence="1" type="ORF">V2I87_14940</name>
</gene>
<dbReference type="EMBL" id="JAZEIP010000023">
    <property type="protein sequence ID" value="MEE4041389.1"/>
    <property type="molecule type" value="Genomic_DNA"/>
</dbReference>
<protein>
    <submittedName>
        <fullName evidence="1">Immunity 22 family protein</fullName>
    </submittedName>
</protein>
<proteinExistence type="predicted"/>